<dbReference type="InterPro" id="IPR036514">
    <property type="entry name" value="SGNH_hydro_sf"/>
</dbReference>
<feature type="signal peptide" evidence="2">
    <location>
        <begin position="1"/>
        <end position="28"/>
    </location>
</feature>
<feature type="chain" id="PRO_5027841198" evidence="2">
    <location>
        <begin position="29"/>
        <end position="355"/>
    </location>
</feature>
<comment type="similarity">
    <text evidence="1">Belongs to the 'GDSL' lipolytic enzyme family.</text>
</comment>
<proteinExistence type="inferred from homology"/>
<protein>
    <submittedName>
        <fullName evidence="3">Triacylglycerol lipase</fullName>
        <ecNumber evidence="3">3.1.1.3</ecNumber>
    </submittedName>
</protein>
<reference evidence="3" key="1">
    <citation type="journal article" date="2013" name="J. Plant Res.">
        <title>Effect of fungi and light on seed germination of three Opuntia species from semiarid lands of central Mexico.</title>
        <authorList>
            <person name="Delgado-Sanchez P."/>
            <person name="Jimenez-Bremont J.F."/>
            <person name="Guerrero-Gonzalez Mde L."/>
            <person name="Flores J."/>
        </authorList>
    </citation>
    <scope>NUCLEOTIDE SEQUENCE</scope>
    <source>
        <tissue evidence="3">Cladode</tissue>
    </source>
</reference>
<keyword evidence="2" id="KW-0732">Signal</keyword>
<evidence type="ECO:0000313" key="3">
    <source>
        <dbReference type="EMBL" id="MBA4622175.1"/>
    </source>
</evidence>
<reference evidence="3" key="2">
    <citation type="submission" date="2020-07" db="EMBL/GenBank/DDBJ databases">
        <authorList>
            <person name="Vera ALvarez R."/>
            <person name="Arias-Moreno D.M."/>
            <person name="Jimenez-Jacinto V."/>
            <person name="Jimenez-Bremont J.F."/>
            <person name="Swaminathan K."/>
            <person name="Moose S.P."/>
            <person name="Guerrero-Gonzalez M.L."/>
            <person name="Marino-Ramirez L."/>
            <person name="Landsman D."/>
            <person name="Rodriguez-Kessler M."/>
            <person name="Delgado-Sanchez P."/>
        </authorList>
    </citation>
    <scope>NUCLEOTIDE SEQUENCE</scope>
    <source>
        <tissue evidence="3">Cladode</tissue>
    </source>
</reference>
<name>A0A7C8YN56_OPUST</name>
<dbReference type="Pfam" id="PF00657">
    <property type="entry name" value="Lipase_GDSL"/>
    <property type="match status" value="1"/>
</dbReference>
<dbReference type="GO" id="GO:0004806">
    <property type="term" value="F:triacylglycerol lipase activity"/>
    <property type="evidence" value="ECO:0007669"/>
    <property type="project" value="UniProtKB-EC"/>
</dbReference>
<dbReference type="Gene3D" id="3.40.50.1110">
    <property type="entry name" value="SGNH hydrolase"/>
    <property type="match status" value="1"/>
</dbReference>
<dbReference type="InterPro" id="IPR001087">
    <property type="entry name" value="GDSL"/>
</dbReference>
<evidence type="ECO:0000256" key="2">
    <source>
        <dbReference type="SAM" id="SignalP"/>
    </source>
</evidence>
<dbReference type="CDD" id="cd01837">
    <property type="entry name" value="SGNH_plant_lipase_like"/>
    <property type="match status" value="1"/>
</dbReference>
<sequence length="355" mass="39759">MAKISHVSFFFSLITTVLIGAGFSPVAAKVPALIVFGDSSVDTGNNNGIQTVLKSNFEPYGQDFEGGRATGRFSNGRVPPDFLSEYFGLKKTLPAYLDPNYKIADFATGVVFASAGTGYDNTTASVLNVIPFWKEIQLYKEYQDRLKKYLGEQKAKETVSEAVYLISIGTNDFLENYYMLPTTRLEYSTVQQFEDHLVGVAKKFIESIYSLGARKISLGGLPPMGCLPLERTINLLAVSECNEEYNNVALEFNGKLKGLVDQLNKEMSGIRMVFSNPYYILMQIIRRPSLYGFDETSRACCGTGLTEMSYMCRMNIPLTCSDPSKYVFWDSFHPTEKTNQLVAQHVFKTALYRFV</sequence>
<dbReference type="SUPFAM" id="SSF52266">
    <property type="entry name" value="SGNH hydrolase"/>
    <property type="match status" value="1"/>
</dbReference>
<dbReference type="InterPro" id="IPR035669">
    <property type="entry name" value="SGNH_plant_lipase-like"/>
</dbReference>
<accession>A0A7C8YN56</accession>
<dbReference type="PANTHER" id="PTHR45642">
    <property type="entry name" value="GDSL ESTERASE/LIPASE EXL3"/>
    <property type="match status" value="1"/>
</dbReference>
<dbReference type="PANTHER" id="PTHR45642:SF12">
    <property type="entry name" value="OS09G0132900 PROTEIN"/>
    <property type="match status" value="1"/>
</dbReference>
<dbReference type="EMBL" id="GISG01037373">
    <property type="protein sequence ID" value="MBA4622175.1"/>
    <property type="molecule type" value="Transcribed_RNA"/>
</dbReference>
<dbReference type="AlphaFoldDB" id="A0A7C8YN56"/>
<organism evidence="3">
    <name type="scientific">Opuntia streptacantha</name>
    <name type="common">Prickly pear cactus</name>
    <name type="synonym">Opuntia cardona</name>
    <dbReference type="NCBI Taxonomy" id="393608"/>
    <lineage>
        <taxon>Eukaryota</taxon>
        <taxon>Viridiplantae</taxon>
        <taxon>Streptophyta</taxon>
        <taxon>Embryophyta</taxon>
        <taxon>Tracheophyta</taxon>
        <taxon>Spermatophyta</taxon>
        <taxon>Magnoliopsida</taxon>
        <taxon>eudicotyledons</taxon>
        <taxon>Gunneridae</taxon>
        <taxon>Pentapetalae</taxon>
        <taxon>Caryophyllales</taxon>
        <taxon>Cactineae</taxon>
        <taxon>Cactaceae</taxon>
        <taxon>Opuntioideae</taxon>
        <taxon>Opuntia</taxon>
    </lineage>
</organism>
<evidence type="ECO:0000256" key="1">
    <source>
        <dbReference type="ARBA" id="ARBA00008668"/>
    </source>
</evidence>
<dbReference type="InterPro" id="IPR050592">
    <property type="entry name" value="GDSL_lipolytic_enzyme"/>
</dbReference>
<dbReference type="EC" id="3.1.1.3" evidence="3"/>
<keyword evidence="3" id="KW-0378">Hydrolase</keyword>
<dbReference type="FunFam" id="3.40.50.1110:FF:000003">
    <property type="entry name" value="GDSL esterase/lipase APG"/>
    <property type="match status" value="1"/>
</dbReference>